<dbReference type="EMBL" id="JAULJE010000003">
    <property type="protein sequence ID" value="KAK1344793.1"/>
    <property type="molecule type" value="Genomic_DNA"/>
</dbReference>
<feature type="compositionally biased region" description="Basic residues" evidence="1">
    <location>
        <begin position="50"/>
        <end position="63"/>
    </location>
</feature>
<comment type="caution">
    <text evidence="2">The sequence shown here is derived from an EMBL/GenBank/DDBJ whole genome shotgun (WGS) entry which is preliminary data.</text>
</comment>
<dbReference type="Proteomes" id="UP001177744">
    <property type="component" value="Unassembled WGS sequence"/>
</dbReference>
<evidence type="ECO:0000313" key="3">
    <source>
        <dbReference type="Proteomes" id="UP001177744"/>
    </source>
</evidence>
<accession>A0AA40I842</accession>
<evidence type="ECO:0000256" key="1">
    <source>
        <dbReference type="SAM" id="MobiDB-lite"/>
    </source>
</evidence>
<dbReference type="AlphaFoldDB" id="A0AA40I842"/>
<name>A0AA40I842_CNENI</name>
<protein>
    <submittedName>
        <fullName evidence="2">Uncharacterized protein</fullName>
    </submittedName>
</protein>
<gene>
    <name evidence="2" type="ORF">QTO34_013494</name>
</gene>
<feature type="compositionally biased region" description="Low complexity" evidence="1">
    <location>
        <begin position="23"/>
        <end position="48"/>
    </location>
</feature>
<sequence>MTARGTAFGGCGPRRPAPRRPRAGPCAPAASASTRSAAAAATIGTALAQPRRRQPSWPTGRRHVTALPPAGVLCAAVQRAPKPPWVLKSIPSCFTPTEGLLSSMCGVHGARRSSAD</sequence>
<reference evidence="2" key="1">
    <citation type="submission" date="2023-06" db="EMBL/GenBank/DDBJ databases">
        <title>Reference genome for the Northern bat (Eptesicus nilssonii), a most northern bat species.</title>
        <authorList>
            <person name="Laine V.N."/>
            <person name="Pulliainen A.T."/>
            <person name="Lilley T.M."/>
        </authorList>
    </citation>
    <scope>NUCLEOTIDE SEQUENCE</scope>
    <source>
        <strain evidence="2">BLF_Eptnil</strain>
        <tissue evidence="2">Kidney</tissue>
    </source>
</reference>
<organism evidence="2 3">
    <name type="scientific">Cnephaeus nilssonii</name>
    <name type="common">Northern bat</name>
    <name type="synonym">Eptesicus nilssonii</name>
    <dbReference type="NCBI Taxonomy" id="3371016"/>
    <lineage>
        <taxon>Eukaryota</taxon>
        <taxon>Metazoa</taxon>
        <taxon>Chordata</taxon>
        <taxon>Craniata</taxon>
        <taxon>Vertebrata</taxon>
        <taxon>Euteleostomi</taxon>
        <taxon>Mammalia</taxon>
        <taxon>Eutheria</taxon>
        <taxon>Laurasiatheria</taxon>
        <taxon>Chiroptera</taxon>
        <taxon>Yangochiroptera</taxon>
        <taxon>Vespertilionidae</taxon>
        <taxon>Cnephaeus</taxon>
    </lineage>
</organism>
<keyword evidence="3" id="KW-1185">Reference proteome</keyword>
<evidence type="ECO:0000313" key="2">
    <source>
        <dbReference type="EMBL" id="KAK1344793.1"/>
    </source>
</evidence>
<proteinExistence type="predicted"/>
<feature type="region of interest" description="Disordered" evidence="1">
    <location>
        <begin position="1"/>
        <end position="63"/>
    </location>
</feature>